<comment type="caution">
    <text evidence="2">The sequence shown here is derived from an EMBL/GenBank/DDBJ whole genome shotgun (WGS) entry which is preliminary data.</text>
</comment>
<keyword evidence="1" id="KW-0732">Signal</keyword>
<proteinExistence type="predicted"/>
<keyword evidence="3" id="KW-1185">Reference proteome</keyword>
<dbReference type="Proteomes" id="UP000623419">
    <property type="component" value="Unassembled WGS sequence"/>
</dbReference>
<accession>A0ABQ1HM00</accession>
<organism evidence="2 3">
    <name type="scientific">Arenimonas soli</name>
    <dbReference type="NCBI Taxonomy" id="2269504"/>
    <lineage>
        <taxon>Bacteria</taxon>
        <taxon>Pseudomonadati</taxon>
        <taxon>Pseudomonadota</taxon>
        <taxon>Gammaproteobacteria</taxon>
        <taxon>Lysobacterales</taxon>
        <taxon>Lysobacteraceae</taxon>
        <taxon>Arenimonas</taxon>
    </lineage>
</organism>
<dbReference type="RefSeq" id="WP_188664028.1">
    <property type="nucleotide sequence ID" value="NZ_BMKC01000003.1"/>
</dbReference>
<protein>
    <submittedName>
        <fullName evidence="2">Uncharacterized protein</fullName>
    </submittedName>
</protein>
<feature type="signal peptide" evidence="1">
    <location>
        <begin position="1"/>
        <end position="21"/>
    </location>
</feature>
<evidence type="ECO:0000313" key="2">
    <source>
        <dbReference type="EMBL" id="GGA82829.1"/>
    </source>
</evidence>
<evidence type="ECO:0000313" key="3">
    <source>
        <dbReference type="Proteomes" id="UP000623419"/>
    </source>
</evidence>
<gene>
    <name evidence="2" type="ORF">GCM10011521_21410</name>
</gene>
<sequence length="204" mass="22199">MILTRCFAIATLWAAAAGAWANPGTGDETVERPPGAAYLTITSAVPEETAFPDDGSTHLVWEDSAGRRSKAEILADGTIRLYLPGEPVRQVPPRPRLLTLSEEQRVNLILDYYYENGVYLENRRMRRPSDPPRRRVVRGGGGIGPLIVWMIADACITAEKGRQNACFEECAAIGMSAHYRSGVCGAGSTCACVYVVERQPDTGN</sequence>
<name>A0ABQ1HM00_9GAMM</name>
<evidence type="ECO:0000256" key="1">
    <source>
        <dbReference type="SAM" id="SignalP"/>
    </source>
</evidence>
<feature type="chain" id="PRO_5046219023" evidence="1">
    <location>
        <begin position="22"/>
        <end position="204"/>
    </location>
</feature>
<dbReference type="EMBL" id="BMKC01000003">
    <property type="protein sequence ID" value="GGA82829.1"/>
    <property type="molecule type" value="Genomic_DNA"/>
</dbReference>
<reference evidence="3" key="1">
    <citation type="journal article" date="2019" name="Int. J. Syst. Evol. Microbiol.">
        <title>The Global Catalogue of Microorganisms (GCM) 10K type strain sequencing project: providing services to taxonomists for standard genome sequencing and annotation.</title>
        <authorList>
            <consortium name="The Broad Institute Genomics Platform"/>
            <consortium name="The Broad Institute Genome Sequencing Center for Infectious Disease"/>
            <person name="Wu L."/>
            <person name="Ma J."/>
        </authorList>
    </citation>
    <scope>NUCLEOTIDE SEQUENCE [LARGE SCALE GENOMIC DNA]</scope>
    <source>
        <strain evidence="3">CGMCC 1.15905</strain>
    </source>
</reference>